<protein>
    <submittedName>
        <fullName evidence="1">YceG-like family protein</fullName>
    </submittedName>
</protein>
<accession>A0A285NMT3</accession>
<proteinExistence type="predicted"/>
<reference evidence="2" key="1">
    <citation type="submission" date="2017-09" db="EMBL/GenBank/DDBJ databases">
        <authorList>
            <person name="Varghese N."/>
            <person name="Submissions S."/>
        </authorList>
    </citation>
    <scope>NUCLEOTIDE SEQUENCE [LARGE SCALE GENOMIC DNA]</scope>
    <source>
        <strain evidence="2">CGMCC 1.8913</strain>
    </source>
</reference>
<dbReference type="Pfam" id="PF02618">
    <property type="entry name" value="YceG"/>
    <property type="match status" value="1"/>
</dbReference>
<evidence type="ECO:0000313" key="2">
    <source>
        <dbReference type="Proteomes" id="UP000219356"/>
    </source>
</evidence>
<keyword evidence="2" id="KW-1185">Reference proteome</keyword>
<evidence type="ECO:0000313" key="1">
    <source>
        <dbReference type="EMBL" id="SNZ10844.1"/>
    </source>
</evidence>
<sequence length="151" mass="16975">MKQVLQGFAAALLLAGVCMLFLYITSDDSATKTTSTAPIKKEQLSTEEMKTRLAEDDYYILSSQEYEELQKKTETKEKTETAQTEKFQLKLKSGMTSDEVAQLLEEKSILEDGEAFLTYLNVTKASKALQVGTYHVSSDMSYEEITDLLTK</sequence>
<dbReference type="EMBL" id="OBEK01000002">
    <property type="protein sequence ID" value="SNZ10844.1"/>
    <property type="molecule type" value="Genomic_DNA"/>
</dbReference>
<dbReference type="Proteomes" id="UP000219356">
    <property type="component" value="Unassembled WGS sequence"/>
</dbReference>
<name>A0A285NMT3_9BACI</name>
<gene>
    <name evidence="1" type="ORF">SAMN05421503_1879</name>
</gene>
<dbReference type="OrthoDB" id="2138957at2"/>
<organism evidence="1 2">
    <name type="scientific">Terribacillus aidingensis</name>
    <dbReference type="NCBI Taxonomy" id="586416"/>
    <lineage>
        <taxon>Bacteria</taxon>
        <taxon>Bacillati</taxon>
        <taxon>Bacillota</taxon>
        <taxon>Bacilli</taxon>
        <taxon>Bacillales</taxon>
        <taxon>Bacillaceae</taxon>
        <taxon>Terribacillus</taxon>
    </lineage>
</organism>
<dbReference type="AlphaFoldDB" id="A0A285NMT3"/>
<dbReference type="Gene3D" id="3.30.1490.480">
    <property type="entry name" value="Endolytic murein transglycosylase"/>
    <property type="match status" value="1"/>
</dbReference>
<dbReference type="InterPro" id="IPR003770">
    <property type="entry name" value="MLTG-like"/>
</dbReference>
<dbReference type="RefSeq" id="WP_097041444.1">
    <property type="nucleotide sequence ID" value="NZ_OBEK01000002.1"/>
</dbReference>